<dbReference type="AlphaFoldDB" id="A0A4C1ZPS3"/>
<evidence type="ECO:0000313" key="2">
    <source>
        <dbReference type="EMBL" id="GBP89074.1"/>
    </source>
</evidence>
<organism evidence="2 3">
    <name type="scientific">Eumeta variegata</name>
    <name type="common">Bagworm moth</name>
    <name type="synonym">Eumeta japonica</name>
    <dbReference type="NCBI Taxonomy" id="151549"/>
    <lineage>
        <taxon>Eukaryota</taxon>
        <taxon>Metazoa</taxon>
        <taxon>Ecdysozoa</taxon>
        <taxon>Arthropoda</taxon>
        <taxon>Hexapoda</taxon>
        <taxon>Insecta</taxon>
        <taxon>Pterygota</taxon>
        <taxon>Neoptera</taxon>
        <taxon>Endopterygota</taxon>
        <taxon>Lepidoptera</taxon>
        <taxon>Glossata</taxon>
        <taxon>Ditrysia</taxon>
        <taxon>Tineoidea</taxon>
        <taxon>Psychidae</taxon>
        <taxon>Oiketicinae</taxon>
        <taxon>Eumeta</taxon>
    </lineage>
</organism>
<keyword evidence="1" id="KW-1133">Transmembrane helix</keyword>
<reference evidence="2 3" key="1">
    <citation type="journal article" date="2019" name="Commun. Biol.">
        <title>The bagworm genome reveals a unique fibroin gene that provides high tensile strength.</title>
        <authorList>
            <person name="Kono N."/>
            <person name="Nakamura H."/>
            <person name="Ohtoshi R."/>
            <person name="Tomita M."/>
            <person name="Numata K."/>
            <person name="Arakawa K."/>
        </authorList>
    </citation>
    <scope>NUCLEOTIDE SEQUENCE [LARGE SCALE GENOMIC DNA]</scope>
</reference>
<dbReference type="EMBL" id="BGZK01001973">
    <property type="protein sequence ID" value="GBP89074.1"/>
    <property type="molecule type" value="Genomic_DNA"/>
</dbReference>
<name>A0A4C1ZPS3_EUMVA</name>
<proteinExistence type="predicted"/>
<keyword evidence="1" id="KW-0812">Transmembrane</keyword>
<dbReference type="Proteomes" id="UP000299102">
    <property type="component" value="Unassembled WGS sequence"/>
</dbReference>
<feature type="transmembrane region" description="Helical" evidence="1">
    <location>
        <begin position="138"/>
        <end position="155"/>
    </location>
</feature>
<accession>A0A4C1ZPS3</accession>
<evidence type="ECO:0000256" key="1">
    <source>
        <dbReference type="SAM" id="Phobius"/>
    </source>
</evidence>
<keyword evidence="1" id="KW-0472">Membrane</keyword>
<protein>
    <submittedName>
        <fullName evidence="2">Uncharacterized protein</fullName>
    </submittedName>
</protein>
<keyword evidence="3" id="KW-1185">Reference proteome</keyword>
<evidence type="ECO:0000313" key="3">
    <source>
        <dbReference type="Proteomes" id="UP000299102"/>
    </source>
</evidence>
<sequence length="173" mass="18298">MAITNHSGDPSRHKAVHRLHREALANESDLISFVVEIRGMPRMTLSICAPPRGVDVYSLRRCGQSCSFEQVDGRALCLGGALGFAPLLVALSVATCVGVVTGLGVGGSATVAAGVGEVAFWDISTSISRTGELRSNLLFLRAFLICFLFFIFTLLNAGQAPVYMLATEGARPA</sequence>
<comment type="caution">
    <text evidence="2">The sequence shown here is derived from an EMBL/GenBank/DDBJ whole genome shotgun (WGS) entry which is preliminary data.</text>
</comment>
<gene>
    <name evidence="2" type="ORF">EVAR_64710_1</name>
</gene>